<sequence>MVLSLGRLDDESTCALCRFFCSVRRTNFDGETAGSYHLRRYSFDRHFDSERRCGDSALWAIDPDGLDDILYDDRALLPSGEDVLRPWFIPQSSSSDYFEQPQPWSNNPTAEGLPVKETFINYPLLRAWIKECGNHPTCNYQSFDPTKSHNRTTIRGIDCTTRRIVDLQPGDAYITLSYVWGKKALPNNKAPDNKADRALPDTVPKAIEDAMIVVQQLGQRYLWVDQYCIDQHDEQDKHAQIRNMDHIYEGSHATIVAFSGEDSSCGLPGVSSTPRIPQPRFTSPIVTLLSFAPSPARQSFDSSVWMRRGWTFQEALLSRRLLLFAHDQVYFFCSSGVWVESIMPRPRMLIETEPRSRVRSATITPLRKLRHPRYGCQIDISLRQLMVLIGSYSKRQLSFQADALNAFRGLLSRVSFITYWGVPCYELSTEKSMETHYSLAIQASDKTAASLFLRSLCWEPERTCLGRRERFPSWSWLGWKTSDGIFMYAGLLFAPVIAHSTLNIEDDDGTTISMFDLIRQLGPDIERSSVLPERTTYLWLEGPVFTLGFQPDNQPCSNFRFCPNHPLGYSDYITYPCQMKDSCTQLYGEFHISIRFRIDIRGSKELAEKVLKRKWDCLLVFTSAGGRDHFLILDSAEEHAGAYYIVVGTLHF</sequence>
<dbReference type="AlphaFoldDB" id="A0AAN6NR29"/>
<name>A0AAN6NR29_9PEZI</name>
<dbReference type="Proteomes" id="UP001303222">
    <property type="component" value="Unassembled WGS sequence"/>
</dbReference>
<organism evidence="2 3">
    <name type="scientific">Pseudoneurospora amorphoporcata</name>
    <dbReference type="NCBI Taxonomy" id="241081"/>
    <lineage>
        <taxon>Eukaryota</taxon>
        <taxon>Fungi</taxon>
        <taxon>Dikarya</taxon>
        <taxon>Ascomycota</taxon>
        <taxon>Pezizomycotina</taxon>
        <taxon>Sordariomycetes</taxon>
        <taxon>Sordariomycetidae</taxon>
        <taxon>Sordariales</taxon>
        <taxon>Sordariaceae</taxon>
        <taxon>Pseudoneurospora</taxon>
    </lineage>
</organism>
<dbReference type="InterPro" id="IPR010730">
    <property type="entry name" value="HET"/>
</dbReference>
<comment type="caution">
    <text evidence="2">The sequence shown here is derived from an EMBL/GenBank/DDBJ whole genome shotgun (WGS) entry which is preliminary data.</text>
</comment>
<dbReference type="PANTHER" id="PTHR33112">
    <property type="entry name" value="DOMAIN PROTEIN, PUTATIVE-RELATED"/>
    <property type="match status" value="1"/>
</dbReference>
<feature type="domain" description="Heterokaryon incompatibility" evidence="1">
    <location>
        <begin position="173"/>
        <end position="314"/>
    </location>
</feature>
<accession>A0AAN6NR29</accession>
<proteinExistence type="predicted"/>
<dbReference type="EMBL" id="MU859213">
    <property type="protein sequence ID" value="KAK3949468.1"/>
    <property type="molecule type" value="Genomic_DNA"/>
</dbReference>
<protein>
    <submittedName>
        <fullName evidence="2">HET-domain-containing protein</fullName>
    </submittedName>
</protein>
<evidence type="ECO:0000313" key="2">
    <source>
        <dbReference type="EMBL" id="KAK3949468.1"/>
    </source>
</evidence>
<evidence type="ECO:0000259" key="1">
    <source>
        <dbReference type="Pfam" id="PF06985"/>
    </source>
</evidence>
<reference evidence="2" key="2">
    <citation type="submission" date="2023-06" db="EMBL/GenBank/DDBJ databases">
        <authorList>
            <consortium name="Lawrence Berkeley National Laboratory"/>
            <person name="Mondo S.J."/>
            <person name="Hensen N."/>
            <person name="Bonometti L."/>
            <person name="Westerberg I."/>
            <person name="Brannstrom I.O."/>
            <person name="Guillou S."/>
            <person name="Cros-Aarteil S."/>
            <person name="Calhoun S."/>
            <person name="Haridas S."/>
            <person name="Kuo A."/>
            <person name="Pangilinan J."/>
            <person name="Riley R."/>
            <person name="Labutti K."/>
            <person name="Andreopoulos B."/>
            <person name="Lipzen A."/>
            <person name="Chen C."/>
            <person name="Yanf M."/>
            <person name="Daum C."/>
            <person name="Ng V."/>
            <person name="Clum A."/>
            <person name="Steindorff A."/>
            <person name="Ohm R."/>
            <person name="Martin F."/>
            <person name="Silar P."/>
            <person name="Natvig D."/>
            <person name="Lalanne C."/>
            <person name="Gautier V."/>
            <person name="Ament-Velasquez S.L."/>
            <person name="Kruys A."/>
            <person name="Hutchinson M.I."/>
            <person name="Powell A.J."/>
            <person name="Barry K."/>
            <person name="Miller A.N."/>
            <person name="Grigoriev I.V."/>
            <person name="Debuchy R."/>
            <person name="Gladieux P."/>
            <person name="Thoren M.H."/>
            <person name="Johannesson H."/>
        </authorList>
    </citation>
    <scope>NUCLEOTIDE SEQUENCE</scope>
    <source>
        <strain evidence="2">CBS 626.80</strain>
    </source>
</reference>
<dbReference type="Pfam" id="PF06985">
    <property type="entry name" value="HET"/>
    <property type="match status" value="1"/>
</dbReference>
<reference evidence="2" key="1">
    <citation type="journal article" date="2023" name="Mol. Phylogenet. Evol.">
        <title>Genome-scale phylogeny and comparative genomics of the fungal order Sordariales.</title>
        <authorList>
            <person name="Hensen N."/>
            <person name="Bonometti L."/>
            <person name="Westerberg I."/>
            <person name="Brannstrom I.O."/>
            <person name="Guillou S."/>
            <person name="Cros-Aarteil S."/>
            <person name="Calhoun S."/>
            <person name="Haridas S."/>
            <person name="Kuo A."/>
            <person name="Mondo S."/>
            <person name="Pangilinan J."/>
            <person name="Riley R."/>
            <person name="LaButti K."/>
            <person name="Andreopoulos B."/>
            <person name="Lipzen A."/>
            <person name="Chen C."/>
            <person name="Yan M."/>
            <person name="Daum C."/>
            <person name="Ng V."/>
            <person name="Clum A."/>
            <person name="Steindorff A."/>
            <person name="Ohm R.A."/>
            <person name="Martin F."/>
            <person name="Silar P."/>
            <person name="Natvig D.O."/>
            <person name="Lalanne C."/>
            <person name="Gautier V."/>
            <person name="Ament-Velasquez S.L."/>
            <person name="Kruys A."/>
            <person name="Hutchinson M.I."/>
            <person name="Powell A.J."/>
            <person name="Barry K."/>
            <person name="Miller A.N."/>
            <person name="Grigoriev I.V."/>
            <person name="Debuchy R."/>
            <person name="Gladieux P."/>
            <person name="Hiltunen Thoren M."/>
            <person name="Johannesson H."/>
        </authorList>
    </citation>
    <scope>NUCLEOTIDE SEQUENCE</scope>
    <source>
        <strain evidence="2">CBS 626.80</strain>
    </source>
</reference>
<keyword evidence="3" id="KW-1185">Reference proteome</keyword>
<gene>
    <name evidence="2" type="ORF">QBC32DRAFT_349076</name>
</gene>
<dbReference type="PANTHER" id="PTHR33112:SF12">
    <property type="entry name" value="HETEROKARYON INCOMPATIBILITY DOMAIN-CONTAINING PROTEIN"/>
    <property type="match status" value="1"/>
</dbReference>
<evidence type="ECO:0000313" key="3">
    <source>
        <dbReference type="Proteomes" id="UP001303222"/>
    </source>
</evidence>